<dbReference type="STRING" id="394096.DB31_4868"/>
<dbReference type="RefSeq" id="WP_157232436.1">
    <property type="nucleotide sequence ID" value="NZ_JMCB01000029.1"/>
</dbReference>
<gene>
    <name evidence="2" type="ORF">DB31_4868</name>
    <name evidence="1" type="ORF">DB31_6714</name>
</gene>
<evidence type="ECO:0000313" key="2">
    <source>
        <dbReference type="EMBL" id="KFE60686.1"/>
    </source>
</evidence>
<proteinExistence type="predicted"/>
<dbReference type="AlphaFoldDB" id="A0A085VSN5"/>
<reference evidence="1 3" key="1">
    <citation type="submission" date="2014-04" db="EMBL/GenBank/DDBJ databases">
        <title>Genome assembly of Hyalangium minutum DSM 14724.</title>
        <authorList>
            <person name="Sharma G."/>
            <person name="Subramanian S."/>
        </authorList>
    </citation>
    <scope>NUCLEOTIDE SEQUENCE [LARGE SCALE GENOMIC DNA]</scope>
    <source>
        <strain evidence="1 3">DSM 14724</strain>
    </source>
</reference>
<comment type="caution">
    <text evidence="1">The sequence shown here is derived from an EMBL/GenBank/DDBJ whole genome shotgun (WGS) entry which is preliminary data.</text>
</comment>
<evidence type="ECO:0000313" key="1">
    <source>
        <dbReference type="EMBL" id="KFE58448.1"/>
    </source>
</evidence>
<dbReference type="EMBL" id="JMCB01000040">
    <property type="protein sequence ID" value="KFE58448.1"/>
    <property type="molecule type" value="Genomic_DNA"/>
</dbReference>
<dbReference type="Proteomes" id="UP000028725">
    <property type="component" value="Unassembled WGS sequence"/>
</dbReference>
<keyword evidence="3" id="KW-1185">Reference proteome</keyword>
<accession>A0A085VSN5</accession>
<sequence>MVRRALLERKGPKLDANDISFEEAYPGAPEDTATPALELPAGVTLEQMMERLERQLLPVLRRLLFGGTPGFHTCARIESAGRLVIAGSRLR</sequence>
<dbReference type="OrthoDB" id="5525005at2"/>
<protein>
    <submittedName>
        <fullName evidence="1">Response regulator of zinc sigma-54-dependent two-component system</fullName>
    </submittedName>
</protein>
<name>A0A085VSN5_9BACT</name>
<evidence type="ECO:0000313" key="3">
    <source>
        <dbReference type="Proteomes" id="UP000028725"/>
    </source>
</evidence>
<dbReference type="EMBL" id="JMCB01000029">
    <property type="protein sequence ID" value="KFE60686.1"/>
    <property type="molecule type" value="Genomic_DNA"/>
</dbReference>
<organism evidence="1 3">
    <name type="scientific">Hyalangium minutum</name>
    <dbReference type="NCBI Taxonomy" id="394096"/>
    <lineage>
        <taxon>Bacteria</taxon>
        <taxon>Pseudomonadati</taxon>
        <taxon>Myxococcota</taxon>
        <taxon>Myxococcia</taxon>
        <taxon>Myxococcales</taxon>
        <taxon>Cystobacterineae</taxon>
        <taxon>Archangiaceae</taxon>
        <taxon>Hyalangium</taxon>
    </lineage>
</organism>